<accession>A0A6U8NR37</accession>
<dbReference type="EMBL" id="HBGA01145627">
    <property type="protein sequence ID" value="CAD9042097.1"/>
    <property type="molecule type" value="Transcribed_RNA"/>
</dbReference>
<proteinExistence type="predicted"/>
<reference evidence="2" key="1">
    <citation type="submission" date="2021-01" db="EMBL/GenBank/DDBJ databases">
        <authorList>
            <person name="Corre E."/>
            <person name="Pelletier E."/>
            <person name="Niang G."/>
            <person name="Scheremetjew M."/>
            <person name="Finn R."/>
            <person name="Kale V."/>
            <person name="Holt S."/>
            <person name="Cochrane G."/>
            <person name="Meng A."/>
            <person name="Brown T."/>
            <person name="Cohen L."/>
        </authorList>
    </citation>
    <scope>NUCLEOTIDE SEQUENCE</scope>
    <source>
        <strain evidence="2">NIES-381</strain>
    </source>
</reference>
<organism evidence="2">
    <name type="scientific">Eutreptiella gymnastica</name>
    <dbReference type="NCBI Taxonomy" id="73025"/>
    <lineage>
        <taxon>Eukaryota</taxon>
        <taxon>Discoba</taxon>
        <taxon>Euglenozoa</taxon>
        <taxon>Euglenida</taxon>
        <taxon>Spirocuta</taxon>
        <taxon>Euglenophyceae</taxon>
        <taxon>Eutreptiales</taxon>
        <taxon>Eutreptiaceae</taxon>
        <taxon>Eutreptiella</taxon>
    </lineage>
</organism>
<name>A0A6U8NR37_9EUGL</name>
<sequence length="157" mass="16528">MDTELVTPSWGAEPDLGLVPEKGAGGCGGCAVPPARLVQRTVLRASPFAAHLPLNICSWLLAAHSRPLLLLACIMMSRATAVLNTSLVDLAVDTDSLCMLTAFPLGLRLVPVAFIVVLESTTVVHSSSSSLAMPACQQVIISMAQTVKYCSLPWCLP</sequence>
<evidence type="ECO:0000313" key="1">
    <source>
        <dbReference type="EMBL" id="CAD9042096.1"/>
    </source>
</evidence>
<evidence type="ECO:0000313" key="2">
    <source>
        <dbReference type="EMBL" id="CAD9042097.1"/>
    </source>
</evidence>
<dbReference type="EMBL" id="HBGA01145626">
    <property type="protein sequence ID" value="CAD9042096.1"/>
    <property type="molecule type" value="Transcribed_RNA"/>
</dbReference>
<dbReference type="AlphaFoldDB" id="A0A6U8NR37"/>
<protein>
    <submittedName>
        <fullName evidence="2">Uncharacterized protein</fullName>
    </submittedName>
</protein>
<gene>
    <name evidence="1" type="ORF">EGYM00392_LOCUS53273</name>
    <name evidence="2" type="ORF">EGYM00392_LOCUS53274</name>
</gene>